<evidence type="ECO:0000313" key="2">
    <source>
        <dbReference type="Proteomes" id="UP000310636"/>
    </source>
</evidence>
<dbReference type="RefSeq" id="WP_136367803.1">
    <property type="nucleotide sequence ID" value="NZ_SSOB01000001.1"/>
</dbReference>
<sequence length="601" mass="65415">MPHMPFSRLGQPCRNFNILASAIVTDPLDDREKLVLSNYAMGATGSLILIDPLTGEGSSLELPAGAGAWGLVNLNNEKLVVGTCVGQAYLHVLDLRTRLWAPPLVAEGETYFWQLTLGSDGNVYGGTYPGCSLIRYNPDNHSLTCLGKISNDSANLYSRPVWGEAAGYILCNYGYNSIGMIAYDLEAGAFLPFGEADEQIRWVTARFVCTEKNGTLCYYDAATLLPFDDTPGKELLPRTSVLLTNGQRIPVLRLQGNKLAGVRGQDYFVLPEPIGDVDSEEPIEVDLLRIPVSAPPTAIFSLQTDRKGLLWGSSGFGQTIFRYDPASGDSWNSSSVCNAGGEVYGMQFSGDRLFLTSYVGGDHLVYDPEVPWDQINNINPRTLQSVAPELIRPEGRSVIGPDGGIWTGWSAEYGHYGGGLSRISPDTLVIESWIDPVPGQQVAGMAADGKYVYFTTNGGASGLAHREIACSFNVWKPGRGIVHQRTFEMGREAGNGILALGDRVLVSVGNDIMIFDPIRLSFVHEVPIGHSCHWLVETGERTAGAFGNNQYWEIDVSSGTGHFITEVPGEVRASVMQDGKLYFAVDTHLYVFNRTFSEGLQ</sequence>
<dbReference type="OrthoDB" id="2499502at2"/>
<protein>
    <submittedName>
        <fullName evidence="1">Uncharacterized protein</fullName>
    </submittedName>
</protein>
<dbReference type="SUPFAM" id="SSF63829">
    <property type="entry name" value="Calcium-dependent phosphotriesterase"/>
    <property type="match status" value="1"/>
</dbReference>
<evidence type="ECO:0000313" key="1">
    <source>
        <dbReference type="EMBL" id="THF84488.1"/>
    </source>
</evidence>
<dbReference type="Proteomes" id="UP000310636">
    <property type="component" value="Unassembled WGS sequence"/>
</dbReference>
<dbReference type="AlphaFoldDB" id="A0A4S4CAL3"/>
<name>A0A4S4CAL3_9BACL</name>
<keyword evidence="2" id="KW-1185">Reference proteome</keyword>
<proteinExistence type="predicted"/>
<dbReference type="InterPro" id="IPR011044">
    <property type="entry name" value="Quino_amine_DH_bsu"/>
</dbReference>
<dbReference type="EMBL" id="SSOB01000001">
    <property type="protein sequence ID" value="THF84488.1"/>
    <property type="molecule type" value="Genomic_DNA"/>
</dbReference>
<reference evidence="1 2" key="1">
    <citation type="submission" date="2019-04" db="EMBL/GenBank/DDBJ databases">
        <title>Cohnella sp. nov. isolated from preserved vegetables.</title>
        <authorList>
            <person name="Lin S.-Y."/>
            <person name="Hung M.-H."/>
            <person name="Young C.-C."/>
        </authorList>
    </citation>
    <scope>NUCLEOTIDE SEQUENCE [LARGE SCALE GENOMIC DNA]</scope>
    <source>
        <strain evidence="1 2">CC-MHH1044</strain>
    </source>
</reference>
<gene>
    <name evidence="1" type="ORF">E6C55_00440</name>
</gene>
<organism evidence="1 2">
    <name type="scientific">Cohnella fermenti</name>
    <dbReference type="NCBI Taxonomy" id="2565925"/>
    <lineage>
        <taxon>Bacteria</taxon>
        <taxon>Bacillati</taxon>
        <taxon>Bacillota</taxon>
        <taxon>Bacilli</taxon>
        <taxon>Bacillales</taxon>
        <taxon>Paenibacillaceae</taxon>
        <taxon>Cohnella</taxon>
    </lineage>
</organism>
<accession>A0A4S4CAL3</accession>
<dbReference type="SUPFAM" id="SSF50969">
    <property type="entry name" value="YVTN repeat-like/Quinoprotein amine dehydrogenase"/>
    <property type="match status" value="1"/>
</dbReference>
<comment type="caution">
    <text evidence="1">The sequence shown here is derived from an EMBL/GenBank/DDBJ whole genome shotgun (WGS) entry which is preliminary data.</text>
</comment>